<name>A0A1F6MSH3_9BACT</name>
<proteinExistence type="predicted"/>
<accession>A0A1F6MSH3</accession>
<dbReference type="AlphaFoldDB" id="A0A1F6MSH3"/>
<sequence length="102" mass="11605">MRKDTENVYCAEWFGPKLLLLRNLSFPEGSGLADERNQLVLFVGKMAAAQRDLEEVRRQACGRIHHPVDVVCAAREKIASLWGWLRQSSVSQVHSRRDVVDS</sequence>
<dbReference type="STRING" id="1798692.A3G00_00280"/>
<gene>
    <name evidence="1" type="ORF">A3G00_00280</name>
</gene>
<dbReference type="EMBL" id="MFQN01000014">
    <property type="protein sequence ID" value="OGH74480.1"/>
    <property type="molecule type" value="Genomic_DNA"/>
</dbReference>
<comment type="caution">
    <text evidence="1">The sequence shown here is derived from an EMBL/GenBank/DDBJ whole genome shotgun (WGS) entry which is preliminary data.</text>
</comment>
<evidence type="ECO:0000313" key="2">
    <source>
        <dbReference type="Proteomes" id="UP000178347"/>
    </source>
</evidence>
<reference evidence="1 2" key="1">
    <citation type="journal article" date="2016" name="Nat. Commun.">
        <title>Thousands of microbial genomes shed light on interconnected biogeochemical processes in an aquifer system.</title>
        <authorList>
            <person name="Anantharaman K."/>
            <person name="Brown C.T."/>
            <person name="Hug L.A."/>
            <person name="Sharon I."/>
            <person name="Castelle C.J."/>
            <person name="Probst A.J."/>
            <person name="Thomas B.C."/>
            <person name="Singh A."/>
            <person name="Wilkins M.J."/>
            <person name="Karaoz U."/>
            <person name="Brodie E.L."/>
            <person name="Williams K.H."/>
            <person name="Hubbard S.S."/>
            <person name="Banfield J.F."/>
        </authorList>
    </citation>
    <scope>NUCLEOTIDE SEQUENCE [LARGE SCALE GENOMIC DNA]</scope>
</reference>
<organism evidence="1 2">
    <name type="scientific">Candidatus Magasanikbacteria bacterium RIFCSPLOWO2_12_FULL_43_12</name>
    <dbReference type="NCBI Taxonomy" id="1798692"/>
    <lineage>
        <taxon>Bacteria</taxon>
        <taxon>Candidatus Magasanikiibacteriota</taxon>
    </lineage>
</organism>
<dbReference type="Proteomes" id="UP000178347">
    <property type="component" value="Unassembled WGS sequence"/>
</dbReference>
<evidence type="ECO:0000313" key="1">
    <source>
        <dbReference type="EMBL" id="OGH74480.1"/>
    </source>
</evidence>
<protein>
    <submittedName>
        <fullName evidence="1">Uncharacterized protein</fullName>
    </submittedName>
</protein>